<proteinExistence type="predicted"/>
<organism evidence="9 10">
    <name type="scientific">Hydrocarboniphaga effusa AP103</name>
    <dbReference type="NCBI Taxonomy" id="1172194"/>
    <lineage>
        <taxon>Bacteria</taxon>
        <taxon>Pseudomonadati</taxon>
        <taxon>Pseudomonadota</taxon>
        <taxon>Gammaproteobacteria</taxon>
        <taxon>Nevskiales</taxon>
        <taxon>Nevskiaceae</taxon>
        <taxon>Hydrocarboniphaga</taxon>
    </lineage>
</organism>
<reference evidence="9 10" key="1">
    <citation type="journal article" date="2012" name="J. Bacteriol.">
        <title>Genome Sequence of n-Alkane-Degrading Hydrocarboniphaga effusa Strain AP103T (ATCC BAA-332T).</title>
        <authorList>
            <person name="Chang H.K."/>
            <person name="Zylstra G.J."/>
            <person name="Chae J.C."/>
        </authorList>
    </citation>
    <scope>NUCLEOTIDE SEQUENCE [LARGE SCALE GENOMIC DNA]</scope>
    <source>
        <strain evidence="9 10">AP103</strain>
    </source>
</reference>
<keyword evidence="10" id="KW-1185">Reference proteome</keyword>
<evidence type="ECO:0000259" key="8">
    <source>
        <dbReference type="Pfam" id="PF04116"/>
    </source>
</evidence>
<dbReference type="PATRIC" id="fig|1172194.4.peg.1382"/>
<evidence type="ECO:0000256" key="6">
    <source>
        <dbReference type="ARBA" id="ARBA00023136"/>
    </source>
</evidence>
<comment type="caution">
    <text evidence="9">The sequence shown here is derived from an EMBL/GenBank/DDBJ whole genome shotgun (WGS) entry which is preliminary data.</text>
</comment>
<name>I8TCB7_9GAMM</name>
<dbReference type="GO" id="GO:0050479">
    <property type="term" value="F:glyceryl-ether monooxygenase activity"/>
    <property type="evidence" value="ECO:0007669"/>
    <property type="project" value="TreeGrafter"/>
</dbReference>
<evidence type="ECO:0000256" key="5">
    <source>
        <dbReference type="ARBA" id="ARBA00023098"/>
    </source>
</evidence>
<dbReference type="PANTHER" id="PTHR21624:SF1">
    <property type="entry name" value="ALKYLGLYCEROL MONOOXYGENASE"/>
    <property type="match status" value="1"/>
</dbReference>
<dbReference type="GO" id="GO:0008610">
    <property type="term" value="P:lipid biosynthetic process"/>
    <property type="evidence" value="ECO:0007669"/>
    <property type="project" value="InterPro"/>
</dbReference>
<feature type="transmembrane region" description="Helical" evidence="7">
    <location>
        <begin position="67"/>
        <end position="89"/>
    </location>
</feature>
<keyword evidence="2 7" id="KW-0812">Transmembrane</keyword>
<evidence type="ECO:0000256" key="3">
    <source>
        <dbReference type="ARBA" id="ARBA00022989"/>
    </source>
</evidence>
<dbReference type="EMBL" id="AKGD01000001">
    <property type="protein sequence ID" value="EIT71298.1"/>
    <property type="molecule type" value="Genomic_DNA"/>
</dbReference>
<dbReference type="GO" id="GO:0012505">
    <property type="term" value="C:endomembrane system"/>
    <property type="evidence" value="ECO:0007669"/>
    <property type="project" value="UniProtKB-SubCell"/>
</dbReference>
<dbReference type="PANTHER" id="PTHR21624">
    <property type="entry name" value="STEROL DESATURASE-RELATED PROTEIN"/>
    <property type="match status" value="1"/>
</dbReference>
<dbReference type="InterPro" id="IPR006694">
    <property type="entry name" value="Fatty_acid_hydroxylase"/>
</dbReference>
<evidence type="ECO:0000256" key="4">
    <source>
        <dbReference type="ARBA" id="ARBA00023002"/>
    </source>
</evidence>
<keyword evidence="4" id="KW-0560">Oxidoreductase</keyword>
<evidence type="ECO:0000313" key="9">
    <source>
        <dbReference type="EMBL" id="EIT71298.1"/>
    </source>
</evidence>
<evidence type="ECO:0000256" key="7">
    <source>
        <dbReference type="SAM" id="Phobius"/>
    </source>
</evidence>
<dbReference type="GO" id="GO:0006643">
    <property type="term" value="P:membrane lipid metabolic process"/>
    <property type="evidence" value="ECO:0007669"/>
    <property type="project" value="TreeGrafter"/>
</dbReference>
<keyword evidence="3 7" id="KW-1133">Transmembrane helix</keyword>
<dbReference type="InterPro" id="IPR051689">
    <property type="entry name" value="Sterol_desaturase/TMEM195"/>
</dbReference>
<evidence type="ECO:0000256" key="2">
    <source>
        <dbReference type="ARBA" id="ARBA00022692"/>
    </source>
</evidence>
<feature type="domain" description="Fatty acid hydroxylase" evidence="8">
    <location>
        <begin position="104"/>
        <end position="238"/>
    </location>
</feature>
<dbReference type="Proteomes" id="UP000003704">
    <property type="component" value="Unassembled WGS sequence"/>
</dbReference>
<feature type="transmembrane region" description="Helical" evidence="7">
    <location>
        <begin position="101"/>
        <end position="118"/>
    </location>
</feature>
<protein>
    <recommendedName>
        <fullName evidence="8">Fatty acid hydroxylase domain-containing protein</fullName>
    </recommendedName>
</protein>
<dbReference type="GO" id="GO:0016020">
    <property type="term" value="C:membrane"/>
    <property type="evidence" value="ECO:0007669"/>
    <property type="project" value="GOC"/>
</dbReference>
<keyword evidence="5" id="KW-0443">Lipid metabolism</keyword>
<sequence>MWLDGRIPSPFDGNLAMSIDVLLPQHRPGGLLLFFMLFALLEMLWLHRRAEAGRGYDWRESGASTAIALGNALIRPLTAALLLPLFDFVHEHRVFDWKLDAARFALLLVAVDFAYYGFHRANHRVRWLWATHSVHHSTTRFNLSAAYRLGWTDLLAGAWLLVLGFVWLGVPPAAATGALALNLLFQFFLHTEAIGRLGPLEWIFNTPTHHRVHHACNESLLDKNFGGVLIVWDRLFGTYAATPEHEPLRFGLGGASVGHNPLRIAFGEWRRLLADMRKAGSLRRALRQALAPPG</sequence>
<keyword evidence="6 7" id="KW-0472">Membrane</keyword>
<gene>
    <name evidence="9" type="ORF">WQQ_14350</name>
</gene>
<accession>I8TCB7</accession>
<evidence type="ECO:0000313" key="10">
    <source>
        <dbReference type="Proteomes" id="UP000003704"/>
    </source>
</evidence>
<comment type="subcellular location">
    <subcellularLocation>
        <location evidence="1">Endomembrane system</location>
        <topology evidence="1">Multi-pass membrane protein</topology>
    </subcellularLocation>
</comment>
<dbReference type="AlphaFoldDB" id="I8TCB7"/>
<dbReference type="Pfam" id="PF04116">
    <property type="entry name" value="FA_hydroxylase"/>
    <property type="match status" value="1"/>
</dbReference>
<evidence type="ECO:0000256" key="1">
    <source>
        <dbReference type="ARBA" id="ARBA00004127"/>
    </source>
</evidence>
<dbReference type="GO" id="GO:0005506">
    <property type="term" value="F:iron ion binding"/>
    <property type="evidence" value="ECO:0007669"/>
    <property type="project" value="InterPro"/>
</dbReference>
<dbReference type="STRING" id="1172194.WQQ_14350"/>
<feature type="transmembrane region" description="Helical" evidence="7">
    <location>
        <begin position="29"/>
        <end position="46"/>
    </location>
</feature>